<dbReference type="PROSITE" id="PS00365">
    <property type="entry name" value="NIR_SIR"/>
    <property type="match status" value="1"/>
</dbReference>
<evidence type="ECO:0000256" key="2">
    <source>
        <dbReference type="ARBA" id="ARBA00022617"/>
    </source>
</evidence>
<evidence type="ECO:0000256" key="4">
    <source>
        <dbReference type="ARBA" id="ARBA00023002"/>
    </source>
</evidence>
<dbReference type="Pfam" id="PF03460">
    <property type="entry name" value="NIR_SIR_ferr"/>
    <property type="match status" value="2"/>
</dbReference>
<dbReference type="PANTHER" id="PTHR32439">
    <property type="entry name" value="FERREDOXIN--NITRITE REDUCTASE, CHLOROPLASTIC"/>
    <property type="match status" value="1"/>
</dbReference>
<evidence type="ECO:0000313" key="9">
    <source>
        <dbReference type="EMBL" id="APD09920.1"/>
    </source>
</evidence>
<dbReference type="InterPro" id="IPR045854">
    <property type="entry name" value="NO2/SO3_Rdtase_4Fe4S_sf"/>
</dbReference>
<proteinExistence type="predicted"/>
<gene>
    <name evidence="9" type="ORF">A0O31_01829</name>
</gene>
<dbReference type="InterPro" id="IPR006067">
    <property type="entry name" value="NO2/SO3_Rdtase_4Fe4S_dom"/>
</dbReference>
<dbReference type="EMBL" id="CP016312">
    <property type="protein sequence ID" value="APD09920.1"/>
    <property type="molecule type" value="Genomic_DNA"/>
</dbReference>
<dbReference type="SUPFAM" id="SSF55124">
    <property type="entry name" value="Nitrite/Sulfite reductase N-terminal domain-like"/>
    <property type="match status" value="2"/>
</dbReference>
<sequence length="593" mass="65611">MVYHARQPSLWEGKEGKMAGLSEVVEAEIRYLEAMIARLEAGEEDPEDFRVYRLKNGIYGIRGRPEHHMIRIKLPVGRITPEGLRVLADVAEAYTENRLAHVTTRQAVQLHHVHRRDVPKVLRAVNAVGLTTREACGHSIRAITCCPYAGVSPEEPFDVTPYAERAYRYFLRHPVGQNLPRKFKVAFEGCATDHARTPIHDIGVVAAVEGGKRGFRIYVGGGLGAAPMSAELLEAFTPEEDLLPTMLAIIRLFDRYGNRKVLTQARLKFLVKKWGIAAFREAVREERRVVKLTASGADLEAWAPPEDYPPPRLPNPPRKPFSFAPGFDAWRRTNLFKQKQEGFYTVTVRLPLGDITPEGLRALAEIAETYAGEIRSAISQNFLLRFVPEEALGGLYEALLQAGLAHTDAHTLLDITRCPGADTCNLAITRSRGLAQALGEKLQALPLAQDPGVKAISVKISGCPNSCGQHPIADIGFYGSSRKVGDREVPHYVLLLGGRTREGEARFGQVVGRIPAHRVPEAVEAILQRYLGERQNGESFQAYLDRVGAASFKALLEQFQEIPPYAETPEFYQDLGAEGEAFSVQLGRGECAV</sequence>
<dbReference type="Proteomes" id="UP000182993">
    <property type="component" value="Chromosome"/>
</dbReference>
<evidence type="ECO:0000259" key="7">
    <source>
        <dbReference type="Pfam" id="PF01077"/>
    </source>
</evidence>
<dbReference type="InterPro" id="IPR005117">
    <property type="entry name" value="NiRdtase/SiRdtase_haem-b_fer"/>
</dbReference>
<feature type="domain" description="Nitrite/sulphite reductase 4Fe-4S" evidence="7">
    <location>
        <begin position="411"/>
        <end position="558"/>
    </location>
</feature>
<accession>A0A1J0LUM3</accession>
<dbReference type="InterPro" id="IPR036136">
    <property type="entry name" value="Nit/Sulf_reduc_fer-like_dom_sf"/>
</dbReference>
<feature type="domain" description="Nitrite/Sulfite reductase ferredoxin-like" evidence="8">
    <location>
        <begin position="337"/>
        <end position="401"/>
    </location>
</feature>
<dbReference type="InterPro" id="IPR006066">
    <property type="entry name" value="NO2/SO3_Rdtase_FeS/sirohaem_BS"/>
</dbReference>
<evidence type="ECO:0000256" key="5">
    <source>
        <dbReference type="ARBA" id="ARBA00023004"/>
    </source>
</evidence>
<dbReference type="PRINTS" id="PR00397">
    <property type="entry name" value="SIROHAEM"/>
</dbReference>
<dbReference type="PANTHER" id="PTHR32439:SF9">
    <property type="entry name" value="BLR3264 PROTEIN"/>
    <property type="match status" value="1"/>
</dbReference>
<dbReference type="GO" id="GO:0020037">
    <property type="term" value="F:heme binding"/>
    <property type="evidence" value="ECO:0007669"/>
    <property type="project" value="InterPro"/>
</dbReference>
<dbReference type="Gene3D" id="3.30.413.10">
    <property type="entry name" value="Sulfite Reductase Hemoprotein, domain 1"/>
    <property type="match status" value="2"/>
</dbReference>
<evidence type="ECO:0000313" key="10">
    <source>
        <dbReference type="Proteomes" id="UP000182993"/>
    </source>
</evidence>
<keyword evidence="4" id="KW-0560">Oxidoreductase</keyword>
<dbReference type="KEGG" id="tbc:A0O31_01829"/>
<dbReference type="GO" id="GO:0016491">
    <property type="term" value="F:oxidoreductase activity"/>
    <property type="evidence" value="ECO:0007669"/>
    <property type="project" value="UniProtKB-KW"/>
</dbReference>
<keyword evidence="6" id="KW-0411">Iron-sulfur</keyword>
<dbReference type="GO" id="GO:0046872">
    <property type="term" value="F:metal ion binding"/>
    <property type="evidence" value="ECO:0007669"/>
    <property type="project" value="UniProtKB-KW"/>
</dbReference>
<name>A0A1J0LUM3_THEBO</name>
<dbReference type="GO" id="GO:0051539">
    <property type="term" value="F:4 iron, 4 sulfur cluster binding"/>
    <property type="evidence" value="ECO:0007669"/>
    <property type="project" value="UniProtKB-KW"/>
</dbReference>
<dbReference type="SUPFAM" id="SSF56014">
    <property type="entry name" value="Nitrite and sulphite reductase 4Fe-4S domain-like"/>
    <property type="match status" value="2"/>
</dbReference>
<feature type="domain" description="Nitrite/sulphite reductase 4Fe-4S" evidence="7">
    <location>
        <begin position="137"/>
        <end position="286"/>
    </location>
</feature>
<evidence type="ECO:0000256" key="1">
    <source>
        <dbReference type="ARBA" id="ARBA00022485"/>
    </source>
</evidence>
<evidence type="ECO:0000256" key="3">
    <source>
        <dbReference type="ARBA" id="ARBA00022723"/>
    </source>
</evidence>
<keyword evidence="3" id="KW-0479">Metal-binding</keyword>
<dbReference type="Gene3D" id="3.90.480.10">
    <property type="entry name" value="Sulfite Reductase Hemoprotein,Domain 2"/>
    <property type="match status" value="1"/>
</dbReference>
<evidence type="ECO:0000256" key="6">
    <source>
        <dbReference type="ARBA" id="ARBA00023014"/>
    </source>
</evidence>
<dbReference type="Pfam" id="PF01077">
    <property type="entry name" value="NIR_SIR"/>
    <property type="match status" value="2"/>
</dbReference>
<keyword evidence="1" id="KW-0004">4Fe-4S</keyword>
<keyword evidence="5" id="KW-0408">Iron</keyword>
<dbReference type="InterPro" id="IPR051329">
    <property type="entry name" value="NIR_SIR_4Fe-4S"/>
</dbReference>
<keyword evidence="2" id="KW-0349">Heme</keyword>
<feature type="domain" description="Nitrite/Sulfite reductase ferredoxin-like" evidence="8">
    <location>
        <begin position="67"/>
        <end position="127"/>
    </location>
</feature>
<protein>
    <submittedName>
        <fullName evidence="9">Sulfite reductase</fullName>
    </submittedName>
</protein>
<organism evidence="9 10">
    <name type="scientific">Thermus brockianus</name>
    <dbReference type="NCBI Taxonomy" id="56956"/>
    <lineage>
        <taxon>Bacteria</taxon>
        <taxon>Thermotogati</taxon>
        <taxon>Deinococcota</taxon>
        <taxon>Deinococci</taxon>
        <taxon>Thermales</taxon>
        <taxon>Thermaceae</taxon>
        <taxon>Thermus</taxon>
    </lineage>
</organism>
<reference evidence="10" key="1">
    <citation type="submission" date="2016-06" db="EMBL/GenBank/DDBJ databases">
        <title>Whole genome sequencing of Thermus brockianus strain GE-1.</title>
        <authorList>
            <person name="Schaefers C."/>
            <person name="Blank S."/>
            <person name="Wiebusch S."/>
            <person name="Elleuche S."/>
            <person name="Antranikian G."/>
        </authorList>
    </citation>
    <scope>NUCLEOTIDE SEQUENCE [LARGE SCALE GENOMIC DNA]</scope>
    <source>
        <strain evidence="10">GE-1</strain>
    </source>
</reference>
<evidence type="ECO:0000259" key="8">
    <source>
        <dbReference type="Pfam" id="PF03460"/>
    </source>
</evidence>
<dbReference type="STRING" id="56956.A0O31_01829"/>
<dbReference type="AlphaFoldDB" id="A0A1J0LUM3"/>